<dbReference type="InterPro" id="IPR044277">
    <property type="entry name" value="GIP1"/>
</dbReference>
<dbReference type="PANTHER" id="PTHR46775">
    <property type="entry name" value="FLOCCULATION PROTEIN (DUF1296)"/>
    <property type="match status" value="1"/>
</dbReference>
<evidence type="ECO:0000256" key="1">
    <source>
        <dbReference type="SAM" id="MobiDB-lite"/>
    </source>
</evidence>
<protein>
    <submittedName>
        <fullName evidence="2">Uncharacterized protein</fullName>
    </submittedName>
</protein>
<keyword evidence="3" id="KW-1185">Reference proteome</keyword>
<dbReference type="GO" id="GO:0051082">
    <property type="term" value="F:unfolded protein binding"/>
    <property type="evidence" value="ECO:0007669"/>
    <property type="project" value="TreeGrafter"/>
</dbReference>
<accession>A0AAV2GB56</accession>
<dbReference type="PANTHER" id="PTHR46775:SF1">
    <property type="entry name" value="FLOCCULATION PROTEIN (DUF1296)"/>
    <property type="match status" value="1"/>
</dbReference>
<evidence type="ECO:0000313" key="3">
    <source>
        <dbReference type="Proteomes" id="UP001497516"/>
    </source>
</evidence>
<gene>
    <name evidence="2" type="ORF">LTRI10_LOCUS47576</name>
</gene>
<reference evidence="2 3" key="1">
    <citation type="submission" date="2024-04" db="EMBL/GenBank/DDBJ databases">
        <authorList>
            <person name="Fracassetti M."/>
        </authorList>
    </citation>
    <scope>NUCLEOTIDE SEQUENCE [LARGE SCALE GENOMIC DNA]</scope>
</reference>
<evidence type="ECO:0000313" key="2">
    <source>
        <dbReference type="EMBL" id="CAL1407943.1"/>
    </source>
</evidence>
<proteinExistence type="predicted"/>
<sequence length="245" mass="26331">MDDLSANLQKLEFPLPLPQRQHVIIPNHIHVPESERNKLSFGSFDANFGVTSSYASGPESEKSSTPLSEATHSVEEALEEPVASQVVDAEGTYPDQPQPQSPSPVSGDLQNDGDVSASAAPDYSEGKQESAMSAAHPYSGVHAPPSYFGIVHPVIGGQIPQFENSESQPRDVSRLPSFVVQQPFDPASYYAQFYRSGAEGDGRVSPFPSPGVAAKYNGNVAVLPTHTSQSPQEVLTYRPRQIVVT</sequence>
<organism evidence="2 3">
    <name type="scientific">Linum trigynum</name>
    <dbReference type="NCBI Taxonomy" id="586398"/>
    <lineage>
        <taxon>Eukaryota</taxon>
        <taxon>Viridiplantae</taxon>
        <taxon>Streptophyta</taxon>
        <taxon>Embryophyta</taxon>
        <taxon>Tracheophyta</taxon>
        <taxon>Spermatophyta</taxon>
        <taxon>Magnoliopsida</taxon>
        <taxon>eudicotyledons</taxon>
        <taxon>Gunneridae</taxon>
        <taxon>Pentapetalae</taxon>
        <taxon>rosids</taxon>
        <taxon>fabids</taxon>
        <taxon>Malpighiales</taxon>
        <taxon>Linaceae</taxon>
        <taxon>Linum</taxon>
    </lineage>
</organism>
<dbReference type="EMBL" id="OZ034821">
    <property type="protein sequence ID" value="CAL1407943.1"/>
    <property type="molecule type" value="Genomic_DNA"/>
</dbReference>
<dbReference type="AlphaFoldDB" id="A0AAV2GB56"/>
<dbReference type="Proteomes" id="UP001497516">
    <property type="component" value="Chromosome 8"/>
</dbReference>
<name>A0AAV2GB56_9ROSI</name>
<feature type="region of interest" description="Disordered" evidence="1">
    <location>
        <begin position="50"/>
        <end position="137"/>
    </location>
</feature>